<dbReference type="Gene3D" id="3.40.50.720">
    <property type="entry name" value="NAD(P)-binding Rossmann-like Domain"/>
    <property type="match status" value="1"/>
</dbReference>
<dbReference type="InterPro" id="IPR000873">
    <property type="entry name" value="AMP-dep_synth/lig_dom"/>
</dbReference>
<dbReference type="GO" id="GO:0016020">
    <property type="term" value="C:membrane"/>
    <property type="evidence" value="ECO:0007669"/>
    <property type="project" value="TreeGrafter"/>
</dbReference>
<dbReference type="Pfam" id="PF00501">
    <property type="entry name" value="AMP-binding"/>
    <property type="match status" value="1"/>
</dbReference>
<keyword evidence="2" id="KW-0597">Phosphoprotein</keyword>
<evidence type="ECO:0000313" key="7">
    <source>
        <dbReference type="EMBL" id="EFC43729.1"/>
    </source>
</evidence>
<reference evidence="7 8" key="1">
    <citation type="journal article" date="2010" name="Cell">
        <title>The genome of Naegleria gruberi illuminates early eukaryotic versatility.</title>
        <authorList>
            <person name="Fritz-Laylin L.K."/>
            <person name="Prochnik S.E."/>
            <person name="Ginger M.L."/>
            <person name="Dacks J.B."/>
            <person name="Carpenter M.L."/>
            <person name="Field M.C."/>
            <person name="Kuo A."/>
            <person name="Paredez A."/>
            <person name="Chapman J."/>
            <person name="Pham J."/>
            <person name="Shu S."/>
            <person name="Neupane R."/>
            <person name="Cipriano M."/>
            <person name="Mancuso J."/>
            <person name="Tu H."/>
            <person name="Salamov A."/>
            <person name="Lindquist E."/>
            <person name="Shapiro H."/>
            <person name="Lucas S."/>
            <person name="Grigoriev I.V."/>
            <person name="Cande W.Z."/>
            <person name="Fulton C."/>
            <person name="Rokhsar D.S."/>
            <person name="Dawson S.C."/>
        </authorList>
    </citation>
    <scope>NUCLEOTIDE SEQUENCE [LARGE SCALE GENOMIC DNA]</scope>
    <source>
        <strain evidence="7 8">NEG-M</strain>
    </source>
</reference>
<proteinExistence type="predicted"/>
<dbReference type="InterPro" id="IPR020845">
    <property type="entry name" value="AMP-binding_CS"/>
</dbReference>
<sequence>MSQELEIKNHDTAILLEFPFLKSCYADCENLKSLNPERSENYFERIVELLRLGNLVRRTYVVESEKLRADFKIVQEEFVKLRMEKIEQINKKLQNDDQNDDNSSCLNIDEFLRELREFKTIIIENQGKINDLEENPKMIESAKLNEKFVRELDELSNELKSANINLPWQVTYSSSFDSGNGGGTVEFNSGKITDRFGDNLWEDRCGVCDWVIQSGGLGEGNPRYRCISSNDKNSVKCEHCYGWMKTIEQVCFKKQIEFDINTDTIKLEENDRDLYEKIKILDPFFGYPYILENNDVVFMKLNILNSPNLHTFVNNMFRTYNDRPCVGVRHGNTFKYRTYSDVREELFYCSLGFSGLLSGNQNEVMIGISTNENRFEYTLVDLMCSWNGFTTVGLQPSRSTPELNSIIDTSGMQVIVCEGILIRKFLDVLLEKKGTQFTLVSMDSTSVKENGSNVNIITLESLIKKGKEMHKSNSQAQTLMGIRYDTPIVVEEDSPKYAVAGNGQVINKKSDDSNSELLYMNTDSKCGALIFTSGSTSKAKGCIIENNHWIIDIKKQISHDRLVVEASFSPQSLGADRVLVYGTLMRGGRLAYCRRGVNLFEDLPIVNPTGLVLAPSIVNSLYNEYLMDLKSSNIPHSEIVQKYRRLFGKRISLIGIGGAHVSTELMNFLKDTLGLATIEGFGCSECGGIATNGIIHSDVQFKLLDVPEMNFFSTDLPLPRGELAVKTSYTIQGYYKNEQESNENFTSDGYYKTGDIVVLDPSNNSIKIIDRRKNIFKLAISEFVSPSQLEGLFEQIDLIENCCIYGDSSRDYIIAIVRTVSQDVESKQILKSMRNLGKIHGLRHFEIPREIIIDTDDWTIENNMLTPSGKVSRFNIYKKHTQNIENAYADFSSDLTDYADANIETNFVNMCKNILEVTELDMSKSFTEMGGTSIKAVRLLFSIQRVFSITENIPINLLIHEPLSSVCNLISLGSGKKIVNHLISQQQKGLLEEVEEDLRFTEPLIFSDKKETNDKEHIALITGGTGFVGSHLVAELAKQGKFSKLICLVRAESDNEATDRLTKVFETYKLLFDSNKITVLAGDVSKENFGLDSNSYETLLNSVTSIYHIAARVEFSQSYSILKGSNVNSMKILLKFISTAKHSVFLHHASTISVYGDNLSQNPTLYEKDSIGETFLQSGVKSSDGYSQTKWVAEKLLQNCKEKFGFKKFKIYRLGLSSWSSSGIANPNDWFTKFIQSIHQLKSYPATNENVSLVPVDYICKSIIEISHSEIPHQIYHIVNNSNPIPFKLFIQYLEESLNENLRKMNYSEWIDSINDRISIYPLLPYIKSSFPPTPKYDNSNSQSISTKCPPIDQSYVKYFQTLQNI</sequence>
<gene>
    <name evidence="7" type="ORF">NAEGRDRAFT_68436</name>
</gene>
<dbReference type="GO" id="GO:0005524">
    <property type="term" value="F:ATP binding"/>
    <property type="evidence" value="ECO:0007669"/>
    <property type="project" value="UniProtKB-KW"/>
</dbReference>
<name>D2VHT2_NAEGR</name>
<dbReference type="GeneID" id="8847624"/>
<dbReference type="SUPFAM" id="SSF51735">
    <property type="entry name" value="NAD(P)-binding Rossmann-fold domains"/>
    <property type="match status" value="1"/>
</dbReference>
<evidence type="ECO:0000256" key="1">
    <source>
        <dbReference type="ARBA" id="ARBA00022450"/>
    </source>
</evidence>
<dbReference type="RefSeq" id="XP_002676473.1">
    <property type="nucleotide sequence ID" value="XM_002676427.1"/>
</dbReference>
<dbReference type="PANTHER" id="PTHR43272:SF33">
    <property type="entry name" value="AMP-BINDING DOMAIN-CONTAINING PROTEIN-RELATED"/>
    <property type="match status" value="1"/>
</dbReference>
<feature type="domain" description="Thioester reductase (TE)" evidence="6">
    <location>
        <begin position="1021"/>
        <end position="1263"/>
    </location>
</feature>
<evidence type="ECO:0000259" key="5">
    <source>
        <dbReference type="Pfam" id="PF00501"/>
    </source>
</evidence>
<dbReference type="VEuPathDB" id="AmoebaDB:NAEGRDRAFT_68436"/>
<evidence type="ECO:0000259" key="6">
    <source>
        <dbReference type="Pfam" id="PF07993"/>
    </source>
</evidence>
<keyword evidence="8" id="KW-1185">Reference proteome</keyword>
<dbReference type="SUPFAM" id="SSF47336">
    <property type="entry name" value="ACP-like"/>
    <property type="match status" value="1"/>
</dbReference>
<accession>D2VHT2</accession>
<dbReference type="STRING" id="5762.D2VHT2"/>
<dbReference type="SUPFAM" id="SSF56801">
    <property type="entry name" value="Acetyl-CoA synthetase-like"/>
    <property type="match status" value="1"/>
</dbReference>
<keyword evidence="3" id="KW-0547">Nucleotide-binding</keyword>
<protein>
    <submittedName>
        <fullName evidence="7">Predicted protein</fullName>
    </submittedName>
</protein>
<dbReference type="eggNOG" id="KOG1256">
    <property type="taxonomic scope" value="Eukaryota"/>
</dbReference>
<dbReference type="Proteomes" id="UP000006671">
    <property type="component" value="Unassembled WGS sequence"/>
</dbReference>
<keyword evidence="4" id="KW-0067">ATP-binding</keyword>
<dbReference type="KEGG" id="ngr:NAEGRDRAFT_68436"/>
<dbReference type="Pfam" id="PF07993">
    <property type="entry name" value="NAD_binding_4"/>
    <property type="match status" value="1"/>
</dbReference>
<dbReference type="PANTHER" id="PTHR43272">
    <property type="entry name" value="LONG-CHAIN-FATTY-ACID--COA LIGASE"/>
    <property type="match status" value="1"/>
</dbReference>
<feature type="domain" description="AMP-dependent synthetase/ligase" evidence="5">
    <location>
        <begin position="320"/>
        <end position="735"/>
    </location>
</feature>
<evidence type="ECO:0000256" key="3">
    <source>
        <dbReference type="ARBA" id="ARBA00022741"/>
    </source>
</evidence>
<evidence type="ECO:0000256" key="2">
    <source>
        <dbReference type="ARBA" id="ARBA00022553"/>
    </source>
</evidence>
<dbReference type="InterPro" id="IPR042099">
    <property type="entry name" value="ANL_N_sf"/>
</dbReference>
<organism evidence="8">
    <name type="scientific">Naegleria gruberi</name>
    <name type="common">Amoeba</name>
    <dbReference type="NCBI Taxonomy" id="5762"/>
    <lineage>
        <taxon>Eukaryota</taxon>
        <taxon>Discoba</taxon>
        <taxon>Heterolobosea</taxon>
        <taxon>Tetramitia</taxon>
        <taxon>Eutetramitia</taxon>
        <taxon>Vahlkampfiidae</taxon>
        <taxon>Naegleria</taxon>
    </lineage>
</organism>
<dbReference type="OrthoDB" id="416786at2759"/>
<dbReference type="Gene3D" id="3.40.50.12780">
    <property type="entry name" value="N-terminal domain of ligase-like"/>
    <property type="match status" value="1"/>
</dbReference>
<dbReference type="GO" id="GO:0004467">
    <property type="term" value="F:long-chain fatty acid-CoA ligase activity"/>
    <property type="evidence" value="ECO:0007669"/>
    <property type="project" value="TreeGrafter"/>
</dbReference>
<dbReference type="PROSITE" id="PS00455">
    <property type="entry name" value="AMP_BINDING"/>
    <property type="match status" value="1"/>
</dbReference>
<evidence type="ECO:0000313" key="8">
    <source>
        <dbReference type="Proteomes" id="UP000006671"/>
    </source>
</evidence>
<evidence type="ECO:0000256" key="4">
    <source>
        <dbReference type="ARBA" id="ARBA00022840"/>
    </source>
</evidence>
<dbReference type="InterPro" id="IPR013120">
    <property type="entry name" value="FAR_NAD-bd"/>
</dbReference>
<dbReference type="InParanoid" id="D2VHT2"/>
<keyword evidence="1" id="KW-0596">Phosphopantetheine</keyword>
<dbReference type="EMBL" id="GG738872">
    <property type="protein sequence ID" value="EFC43729.1"/>
    <property type="molecule type" value="Genomic_DNA"/>
</dbReference>
<dbReference type="eggNOG" id="KOG1178">
    <property type="taxonomic scope" value="Eukaryota"/>
</dbReference>
<dbReference type="InterPro" id="IPR036736">
    <property type="entry name" value="ACP-like_sf"/>
</dbReference>
<dbReference type="InterPro" id="IPR036291">
    <property type="entry name" value="NAD(P)-bd_dom_sf"/>
</dbReference>
<dbReference type="OMA" id="VFMKLNI"/>